<comment type="similarity">
    <text evidence="1">Belongs to the peptidase C40 family.</text>
</comment>
<evidence type="ECO:0000256" key="3">
    <source>
        <dbReference type="ARBA" id="ARBA00022801"/>
    </source>
</evidence>
<dbReference type="Pfam" id="PF00877">
    <property type="entry name" value="NLPC_P60"/>
    <property type="match status" value="1"/>
</dbReference>
<keyword evidence="2" id="KW-0645">Protease</keyword>
<keyword evidence="7" id="KW-1185">Reference proteome</keyword>
<dbReference type="EMBL" id="CP043046">
    <property type="protein sequence ID" value="QEI09432.1"/>
    <property type="molecule type" value="Genomic_DNA"/>
</dbReference>
<dbReference type="InterPro" id="IPR000064">
    <property type="entry name" value="NLP_P60_dom"/>
</dbReference>
<evidence type="ECO:0000256" key="1">
    <source>
        <dbReference type="ARBA" id="ARBA00007074"/>
    </source>
</evidence>
<keyword evidence="3" id="KW-0378">Hydrolase</keyword>
<dbReference type="GO" id="GO:0006508">
    <property type="term" value="P:proteolysis"/>
    <property type="evidence" value="ECO:0007669"/>
    <property type="project" value="UniProtKB-KW"/>
</dbReference>
<feature type="domain" description="NlpC/P60" evidence="5">
    <location>
        <begin position="32"/>
        <end position="155"/>
    </location>
</feature>
<keyword evidence="4" id="KW-0788">Thiol protease</keyword>
<gene>
    <name evidence="6" type="ORF">FXN63_19030</name>
</gene>
<dbReference type="PANTHER" id="PTHR47053:SF1">
    <property type="entry name" value="MUREIN DD-ENDOPEPTIDASE MEPH-RELATED"/>
    <property type="match status" value="1"/>
</dbReference>
<proteinExistence type="inferred from homology"/>
<dbReference type="Proteomes" id="UP000325161">
    <property type="component" value="Chromosome"/>
</dbReference>
<dbReference type="AlphaFoldDB" id="A0A5C0B471"/>
<dbReference type="SUPFAM" id="SSF54001">
    <property type="entry name" value="Cysteine proteinases"/>
    <property type="match status" value="1"/>
</dbReference>
<dbReference type="OrthoDB" id="9807055at2"/>
<evidence type="ECO:0000256" key="2">
    <source>
        <dbReference type="ARBA" id="ARBA00022670"/>
    </source>
</evidence>
<evidence type="ECO:0000313" key="7">
    <source>
        <dbReference type="Proteomes" id="UP000325161"/>
    </source>
</evidence>
<sequence>MTVKPDMLSLKPDLMSILPQELSADDGDDPMVDGTAELALRAVQYLGIPYRRGGTGPTGFDCSGLVRFVFGEVLGLKLPHRAEEIVNMGQELKSKDLEPGDLVFYNTMGRRNSHVGIYLGDNRFVHAPSSGGVVRIESMELAYWKKRFNGARRIDVASLSSR</sequence>
<accession>A0A5C0B471</accession>
<name>A0A5C0B471_9BURK</name>
<protein>
    <submittedName>
        <fullName evidence="6">NlpC/P60 family protein</fullName>
    </submittedName>
</protein>
<dbReference type="InterPro" id="IPR038765">
    <property type="entry name" value="Papain-like_cys_pep_sf"/>
</dbReference>
<evidence type="ECO:0000259" key="5">
    <source>
        <dbReference type="PROSITE" id="PS51935"/>
    </source>
</evidence>
<dbReference type="GO" id="GO:0008234">
    <property type="term" value="F:cysteine-type peptidase activity"/>
    <property type="evidence" value="ECO:0007669"/>
    <property type="project" value="UniProtKB-KW"/>
</dbReference>
<reference evidence="6 7" key="1">
    <citation type="submission" date="2019-08" db="EMBL/GenBank/DDBJ databases">
        <title>Amphibian skin-associated Pigmentiphaga: genome sequence and occurrence across geography and hosts.</title>
        <authorList>
            <person name="Bletz M.C."/>
            <person name="Bunk B."/>
            <person name="Sproeer C."/>
            <person name="Biwer P."/>
            <person name="Reiter S."/>
            <person name="Rabemananjara F.C.E."/>
            <person name="Schulz S."/>
            <person name="Overmann J."/>
            <person name="Vences M."/>
        </authorList>
    </citation>
    <scope>NUCLEOTIDE SEQUENCE [LARGE SCALE GENOMIC DNA]</scope>
    <source>
        <strain evidence="6 7">Mada1488</strain>
    </source>
</reference>
<evidence type="ECO:0000313" key="6">
    <source>
        <dbReference type="EMBL" id="QEI09432.1"/>
    </source>
</evidence>
<organism evidence="6 7">
    <name type="scientific">Pigmentiphaga aceris</name>
    <dbReference type="NCBI Taxonomy" id="1940612"/>
    <lineage>
        <taxon>Bacteria</taxon>
        <taxon>Pseudomonadati</taxon>
        <taxon>Pseudomonadota</taxon>
        <taxon>Betaproteobacteria</taxon>
        <taxon>Burkholderiales</taxon>
        <taxon>Alcaligenaceae</taxon>
        <taxon>Pigmentiphaga</taxon>
    </lineage>
</organism>
<dbReference type="InterPro" id="IPR051202">
    <property type="entry name" value="Peptidase_C40"/>
</dbReference>
<dbReference type="Gene3D" id="3.90.1720.10">
    <property type="entry name" value="endopeptidase domain like (from Nostoc punctiforme)"/>
    <property type="match status" value="1"/>
</dbReference>
<dbReference type="PROSITE" id="PS51935">
    <property type="entry name" value="NLPC_P60"/>
    <property type="match status" value="1"/>
</dbReference>
<evidence type="ECO:0000256" key="4">
    <source>
        <dbReference type="ARBA" id="ARBA00022807"/>
    </source>
</evidence>
<dbReference type="KEGG" id="pacr:FXN63_19030"/>
<dbReference type="PANTHER" id="PTHR47053">
    <property type="entry name" value="MUREIN DD-ENDOPEPTIDASE MEPH-RELATED"/>
    <property type="match status" value="1"/>
</dbReference>